<evidence type="ECO:0000313" key="3">
    <source>
        <dbReference type="Proteomes" id="UP000317430"/>
    </source>
</evidence>
<dbReference type="Gene3D" id="3.40.30.10">
    <property type="entry name" value="Glutaredoxin"/>
    <property type="match status" value="1"/>
</dbReference>
<reference evidence="2 3" key="1">
    <citation type="submission" date="2019-08" db="EMBL/GenBank/DDBJ databases">
        <authorList>
            <person name="Lei W."/>
        </authorList>
    </citation>
    <scope>NUCLEOTIDE SEQUENCE [LARGE SCALE GENOMIC DNA]</scope>
    <source>
        <strain evidence="2 3">CCUG 66496</strain>
    </source>
</reference>
<organism evidence="2 3">
    <name type="scientific">Streptococcus cuniculipharyngis</name>
    <dbReference type="NCBI Taxonomy" id="1562651"/>
    <lineage>
        <taxon>Bacteria</taxon>
        <taxon>Bacillati</taxon>
        <taxon>Bacillota</taxon>
        <taxon>Bacilli</taxon>
        <taxon>Lactobacillales</taxon>
        <taxon>Streptococcaceae</taxon>
        <taxon>Streptococcus</taxon>
    </lineage>
</organism>
<dbReference type="GO" id="GO:0016491">
    <property type="term" value="F:oxidoreductase activity"/>
    <property type="evidence" value="ECO:0007669"/>
    <property type="project" value="InterPro"/>
</dbReference>
<dbReference type="SUPFAM" id="SSF52833">
    <property type="entry name" value="Thioredoxin-like"/>
    <property type="match status" value="1"/>
</dbReference>
<dbReference type="Pfam" id="PF01323">
    <property type="entry name" value="DSBA"/>
    <property type="match status" value="1"/>
</dbReference>
<dbReference type="Gene3D" id="1.10.472.60">
    <property type="entry name" value="putative protein disulfide isomerase domain"/>
    <property type="match status" value="1"/>
</dbReference>
<accession>A0A5C5SAH5</accession>
<gene>
    <name evidence="2" type="ORF">FRX57_05285</name>
</gene>
<evidence type="ECO:0000313" key="2">
    <source>
        <dbReference type="EMBL" id="TWS97698.1"/>
    </source>
</evidence>
<dbReference type="InterPro" id="IPR036249">
    <property type="entry name" value="Thioredoxin-like_sf"/>
</dbReference>
<dbReference type="EMBL" id="VOHL01000003">
    <property type="protein sequence ID" value="TWS97698.1"/>
    <property type="molecule type" value="Genomic_DNA"/>
</dbReference>
<proteinExistence type="predicted"/>
<comment type="caution">
    <text evidence="2">The sequence shown here is derived from an EMBL/GenBank/DDBJ whole genome shotgun (WGS) entry which is preliminary data.</text>
</comment>
<feature type="domain" description="DSBA-like thioredoxin" evidence="1">
    <location>
        <begin position="8"/>
        <end position="182"/>
    </location>
</feature>
<evidence type="ECO:0000259" key="1">
    <source>
        <dbReference type="Pfam" id="PF01323"/>
    </source>
</evidence>
<keyword evidence="3" id="KW-1185">Reference proteome</keyword>
<name>A0A5C5SAH5_9STRE</name>
<protein>
    <submittedName>
        <fullName evidence="2">Thioredoxin</fullName>
    </submittedName>
</protein>
<dbReference type="OrthoDB" id="9813770at2"/>
<dbReference type="Proteomes" id="UP000317430">
    <property type="component" value="Unassembled WGS sequence"/>
</dbReference>
<dbReference type="RefSeq" id="WP_146567408.1">
    <property type="nucleotide sequence ID" value="NZ_VOHL01000003.1"/>
</dbReference>
<dbReference type="AlphaFoldDB" id="A0A5C5SAH5"/>
<sequence length="208" mass="23394">MKLYYIWDAYCGWSYGFNSSFTDFHANHPELDLEIISGGLFLGENSKAVGDYGFFEIGNAKIAQLYPVTFGENYQKMLEDGNMVLDSTGPAVAFAILREQIPKARQSELAFAIQKAYFIEGKSLSRPESYQSILSEFGLDKHLLNQLALALETGQAAQKDFQKASAMGVQTYPTVIAQIDDKYYDFRGRAVTATDLENNYQSLLEREK</sequence>
<dbReference type="InterPro" id="IPR001853">
    <property type="entry name" value="DSBA-like_thioredoxin_dom"/>
</dbReference>